<name>A0AAE9PRL9_9CAUD</name>
<sequence>MKNPDPCLPYEDKLYDGCLAMVHSHEDAGLSVKVKMVCKTTCLVETSSGNLCYYFKEHLMPLTVEGSDDSKDLDEFLYEARYGL</sequence>
<organism evidence="1 2">
    <name type="scientific">Escherichia phage A5-4</name>
    <dbReference type="NCBI Taxonomy" id="2996162"/>
    <lineage>
        <taxon>Viruses</taxon>
        <taxon>Duplodnaviria</taxon>
        <taxon>Heunggongvirae</taxon>
        <taxon>Uroviricota</taxon>
        <taxon>Caudoviricetes</taxon>
        <taxon>Vequintavirinae</taxon>
    </lineage>
</organism>
<proteinExistence type="predicted"/>
<evidence type="ECO:0000313" key="1">
    <source>
        <dbReference type="EMBL" id="UZZ64250.1"/>
    </source>
</evidence>
<dbReference type="Proteomes" id="UP001236076">
    <property type="component" value="Segment"/>
</dbReference>
<reference evidence="1 2" key="1">
    <citation type="submission" date="2022-10" db="EMBL/GenBank/DDBJ databases">
        <authorList>
            <person name="Cortes-Martin A."/>
            <person name="Buttimer C.T.H."/>
            <person name="Hill C."/>
        </authorList>
    </citation>
    <scope>NUCLEOTIDE SEQUENCE [LARGE SCALE GENOMIC DNA]</scope>
</reference>
<keyword evidence="2" id="KW-1185">Reference proteome</keyword>
<gene>
    <name evidence="1" type="ORF">A54_10</name>
</gene>
<protein>
    <submittedName>
        <fullName evidence="1">Uncharacterized protein</fullName>
    </submittedName>
</protein>
<evidence type="ECO:0000313" key="2">
    <source>
        <dbReference type="Proteomes" id="UP001236076"/>
    </source>
</evidence>
<accession>A0AAE9PRL9</accession>
<dbReference type="EMBL" id="OP744025">
    <property type="protein sequence ID" value="UZZ64250.1"/>
    <property type="molecule type" value="Genomic_DNA"/>
</dbReference>